<dbReference type="GO" id="GO:0005829">
    <property type="term" value="C:cytosol"/>
    <property type="evidence" value="ECO:0007669"/>
    <property type="project" value="TreeGrafter"/>
</dbReference>
<dbReference type="STRING" id="1195236.CTER_4731"/>
<dbReference type="PROSITE" id="PS51481">
    <property type="entry name" value="DHAK"/>
    <property type="match status" value="1"/>
</dbReference>
<dbReference type="NCBIfam" id="TIGR02363">
    <property type="entry name" value="dhaK1"/>
    <property type="match status" value="1"/>
</dbReference>
<dbReference type="FunFam" id="3.40.50.10440:FF:000001">
    <property type="entry name" value="Dihydroxyacetone kinase, DhaK subunit"/>
    <property type="match status" value="1"/>
</dbReference>
<keyword evidence="5 9" id="KW-0418">Kinase</keyword>
<evidence type="ECO:0000256" key="3">
    <source>
        <dbReference type="ARBA" id="ARBA00012095"/>
    </source>
</evidence>
<evidence type="ECO:0000256" key="1">
    <source>
        <dbReference type="ARBA" id="ARBA00001113"/>
    </source>
</evidence>
<dbReference type="SUPFAM" id="SSF82549">
    <property type="entry name" value="DAK1/DegV-like"/>
    <property type="match status" value="1"/>
</dbReference>
<reference evidence="9 10" key="1">
    <citation type="journal article" date="2013" name="Genome Announc.">
        <title>Draft Genome Sequence of the Cellulolytic, Mesophilic, Anaerobic Bacterium Clostridium termitidis Strain CT1112 (DSM 5398).</title>
        <authorList>
            <person name="Lal S."/>
            <person name="Ramachandran U."/>
            <person name="Zhang X."/>
            <person name="Munir R."/>
            <person name="Sparling R."/>
            <person name="Levin D.B."/>
        </authorList>
    </citation>
    <scope>NUCLEOTIDE SEQUENCE [LARGE SCALE GENOMIC DNA]</scope>
    <source>
        <strain evidence="9 10">CT1112</strain>
    </source>
</reference>
<evidence type="ECO:0000256" key="6">
    <source>
        <dbReference type="ARBA" id="ARBA00022798"/>
    </source>
</evidence>
<dbReference type="AlphaFoldDB" id="S0FFV7"/>
<evidence type="ECO:0000256" key="4">
    <source>
        <dbReference type="ARBA" id="ARBA00022679"/>
    </source>
</evidence>
<dbReference type="PANTHER" id="PTHR28629:SF4">
    <property type="entry name" value="TRIOKINASE_FMN CYCLASE"/>
    <property type="match status" value="1"/>
</dbReference>
<proteinExistence type="predicted"/>
<dbReference type="eggNOG" id="COG2376">
    <property type="taxonomic scope" value="Bacteria"/>
</dbReference>
<dbReference type="Gene3D" id="3.30.1180.20">
    <property type="entry name" value="Dihydroxyacetone kinase, domain 2"/>
    <property type="match status" value="1"/>
</dbReference>
<keyword evidence="4" id="KW-0808">Transferase</keyword>
<evidence type="ECO:0000256" key="2">
    <source>
        <dbReference type="ARBA" id="ARBA00004745"/>
    </source>
</evidence>
<dbReference type="Pfam" id="PF02733">
    <property type="entry name" value="Dak1"/>
    <property type="match status" value="1"/>
</dbReference>
<dbReference type="EMBL" id="AORV01000065">
    <property type="protein sequence ID" value="EMS69602.1"/>
    <property type="molecule type" value="Genomic_DNA"/>
</dbReference>
<comment type="catalytic activity">
    <reaction evidence="1">
        <text>dihydroxyacetone + phosphoenolpyruvate = dihydroxyacetone phosphate + pyruvate</text>
        <dbReference type="Rhea" id="RHEA:18381"/>
        <dbReference type="ChEBI" id="CHEBI:15361"/>
        <dbReference type="ChEBI" id="CHEBI:16016"/>
        <dbReference type="ChEBI" id="CHEBI:57642"/>
        <dbReference type="ChEBI" id="CHEBI:58702"/>
        <dbReference type="EC" id="2.7.1.121"/>
    </reaction>
</comment>
<dbReference type="InterPro" id="IPR012736">
    <property type="entry name" value="DhaK_1"/>
</dbReference>
<protein>
    <recommendedName>
        <fullName evidence="3">phosphoenolpyruvate--glycerone phosphotransferase</fullName>
        <ecNumber evidence="3">2.7.1.121</ecNumber>
    </recommendedName>
</protein>
<evidence type="ECO:0000313" key="10">
    <source>
        <dbReference type="Proteomes" id="UP000014155"/>
    </source>
</evidence>
<evidence type="ECO:0000256" key="7">
    <source>
        <dbReference type="ARBA" id="ARBA00046577"/>
    </source>
</evidence>
<sequence>MKKIINSPEAVVNEMCLGMERAHPDYLVFDPKYRVLSRKQPDKSKVCLISGGGSGHEPAHGGFVGKGMLDAAVCGDVFASPSTVQVYNAIVNNKTDKGTLLIIKNYTGDKLNFEAAAEMAQEDDDIAVEKVYVEDDVAVKNSLYTVGRRGVAGTVFVHKIAGAAAETGLELPQVKRIAEKVAENVRSIGFALTSCTVPAKGTPTFTLAEDELEFGVGIHGEPGVERKKITGSDDLAQKLLDMILEDMPLVRGEKAALMINGLGATPLQELYILNNSAGKILDQHGIKVYRTFVGNYMTAIDMAGASISLLKLDDETMAYLDSPADTPAFGLL</sequence>
<dbReference type="PATRIC" id="fig|1195236.3.peg.4916"/>
<keyword evidence="10" id="KW-1185">Reference proteome</keyword>
<gene>
    <name evidence="9" type="ORF">CTER_4731</name>
</gene>
<dbReference type="GO" id="GO:0019563">
    <property type="term" value="P:glycerol catabolic process"/>
    <property type="evidence" value="ECO:0007669"/>
    <property type="project" value="TreeGrafter"/>
</dbReference>
<dbReference type="FunFam" id="3.30.1180.20:FF:000002">
    <property type="entry name" value="Dihydroxyacetone kinase subunit DhaK"/>
    <property type="match status" value="1"/>
</dbReference>
<evidence type="ECO:0000259" key="8">
    <source>
        <dbReference type="PROSITE" id="PS51481"/>
    </source>
</evidence>
<dbReference type="GO" id="GO:0004371">
    <property type="term" value="F:glycerone kinase activity"/>
    <property type="evidence" value="ECO:0007669"/>
    <property type="project" value="InterPro"/>
</dbReference>
<comment type="pathway">
    <text evidence="2">Polyol metabolism; glycerol degradation.</text>
</comment>
<dbReference type="InterPro" id="IPR050861">
    <property type="entry name" value="Dihydroxyacetone_Kinase"/>
</dbReference>
<dbReference type="PANTHER" id="PTHR28629">
    <property type="entry name" value="TRIOKINASE/FMN CYCLASE"/>
    <property type="match status" value="1"/>
</dbReference>
<comment type="caution">
    <text evidence="9">The sequence shown here is derived from an EMBL/GenBank/DDBJ whole genome shotgun (WGS) entry which is preliminary data.</text>
</comment>
<evidence type="ECO:0000256" key="5">
    <source>
        <dbReference type="ARBA" id="ARBA00022777"/>
    </source>
</evidence>
<evidence type="ECO:0000313" key="9">
    <source>
        <dbReference type="EMBL" id="EMS69602.1"/>
    </source>
</evidence>
<dbReference type="Gene3D" id="3.40.50.10440">
    <property type="entry name" value="Dihydroxyacetone kinase, domain 1"/>
    <property type="match status" value="1"/>
</dbReference>
<comment type="subunit">
    <text evidence="7">Homodimer. The dihydroxyacetone kinase complex is composed of a homodimer of DhaM, a homodimer of DhaK and the subunit DhaL.</text>
</comment>
<name>S0FFV7_RUMCE</name>
<accession>S0FFV7</accession>
<dbReference type="GO" id="GO:0047324">
    <property type="term" value="F:phosphoenolpyruvate-glycerone phosphotransferase activity"/>
    <property type="evidence" value="ECO:0007669"/>
    <property type="project" value="UniProtKB-EC"/>
</dbReference>
<feature type="domain" description="DhaK" evidence="8">
    <location>
        <begin position="7"/>
        <end position="329"/>
    </location>
</feature>
<organism evidence="9 10">
    <name type="scientific">Ruminiclostridium cellobioparum subsp. termitidis CT1112</name>
    <dbReference type="NCBI Taxonomy" id="1195236"/>
    <lineage>
        <taxon>Bacteria</taxon>
        <taxon>Bacillati</taxon>
        <taxon>Bacillota</taxon>
        <taxon>Clostridia</taxon>
        <taxon>Eubacteriales</taxon>
        <taxon>Oscillospiraceae</taxon>
        <taxon>Ruminiclostridium</taxon>
    </lineage>
</organism>
<dbReference type="Proteomes" id="UP000014155">
    <property type="component" value="Unassembled WGS sequence"/>
</dbReference>
<dbReference type="EC" id="2.7.1.121" evidence="3"/>
<keyword evidence="6" id="KW-0319">Glycerol metabolism</keyword>
<dbReference type="InterPro" id="IPR004006">
    <property type="entry name" value="DhaK_dom"/>
</dbReference>